<dbReference type="PIRSF" id="PIRSF004532">
    <property type="entry name" value="GlpX"/>
    <property type="match status" value="1"/>
</dbReference>
<feature type="binding site" evidence="9">
    <location>
        <position position="245"/>
    </location>
    <ligand>
        <name>substrate</name>
    </ligand>
</feature>
<dbReference type="PANTHER" id="PTHR30447:SF0">
    <property type="entry name" value="FRUCTOSE-1,6-BISPHOSPHATASE 1 CLASS 2-RELATED"/>
    <property type="match status" value="1"/>
</dbReference>
<dbReference type="FunFam" id="3.40.190.90:FF:000001">
    <property type="entry name" value="Fructose-1,6-bisphosphatase"/>
    <property type="match status" value="1"/>
</dbReference>
<dbReference type="Proteomes" id="UP000503820">
    <property type="component" value="Unassembled WGS sequence"/>
</dbReference>
<name>A0A7J0BYW5_9BACT</name>
<dbReference type="Gene3D" id="3.30.540.10">
    <property type="entry name" value="Fructose-1,6-Bisphosphatase, subunit A, domain 1"/>
    <property type="match status" value="1"/>
</dbReference>
<dbReference type="GO" id="GO:0005829">
    <property type="term" value="C:cytosol"/>
    <property type="evidence" value="ECO:0007669"/>
    <property type="project" value="TreeGrafter"/>
</dbReference>
<accession>A0A7J0BYW5</accession>
<feature type="binding site" evidence="8">
    <location>
        <position position="119"/>
    </location>
    <ligand>
        <name>Mn(2+)</name>
        <dbReference type="ChEBI" id="CHEBI:29035"/>
        <label>2</label>
    </ligand>
</feature>
<comment type="caution">
    <text evidence="10">The sequence shown here is derived from an EMBL/GenBank/DDBJ whole genome shotgun (WGS) entry which is preliminary data.</text>
</comment>
<feature type="binding site" evidence="9">
    <location>
        <begin position="199"/>
        <end position="201"/>
    </location>
    <ligand>
        <name>substrate</name>
    </ligand>
</feature>
<sequence>MILSIGSFFSYYASCRHNVWPETVFKLEEYLMEAPEKNLALDLVRVTEAAALASARWLGKGNNDAGDAAAVDAMRLSFNSLNIKGTVIIGEGEKDNAPMLYCGEKVGTGNGLAVDVAVDPVEGTKLLAYGRPNAISVVGTAPAGTMYNPGPSFYMQKLVVPPAARNAVDIDAPVKENLNNIAKALGKDVDDLVVFVLDKPRHEKLIAQIRQAGARIQLHTDGDVAGALMAVDPRSEVDVMMGTGGTPEGVLAACAIKGIGGQLFARLDPQSYVEKEAIQEAGIDLREIHTVDTLVRSDDVFFAATGISGGTFLRGVQYTGDGAITHSMVIRGKTGSIRYMEAIHNWSRLMRISSVKYD</sequence>
<evidence type="ECO:0000256" key="3">
    <source>
        <dbReference type="ARBA" id="ARBA00022723"/>
    </source>
</evidence>
<evidence type="ECO:0000256" key="8">
    <source>
        <dbReference type="PIRSR" id="PIRSR004532-1"/>
    </source>
</evidence>
<dbReference type="AlphaFoldDB" id="A0A7J0BYW5"/>
<dbReference type="GO" id="GO:0006094">
    <property type="term" value="P:gluconeogenesis"/>
    <property type="evidence" value="ECO:0007669"/>
    <property type="project" value="InterPro"/>
</dbReference>
<dbReference type="NCBIfam" id="TIGR00330">
    <property type="entry name" value="glpX"/>
    <property type="match status" value="1"/>
</dbReference>
<comment type="similarity">
    <text evidence="2 7">Belongs to the FBPase class 2 family.</text>
</comment>
<comment type="catalytic activity">
    <reaction evidence="1">
        <text>beta-D-fructose 1,6-bisphosphate + H2O = beta-D-fructose 6-phosphate + phosphate</text>
        <dbReference type="Rhea" id="RHEA:11064"/>
        <dbReference type="ChEBI" id="CHEBI:15377"/>
        <dbReference type="ChEBI" id="CHEBI:32966"/>
        <dbReference type="ChEBI" id="CHEBI:43474"/>
        <dbReference type="ChEBI" id="CHEBI:57634"/>
        <dbReference type="EC" id="3.1.3.11"/>
    </reaction>
</comment>
<dbReference type="GO" id="GO:0046872">
    <property type="term" value="F:metal ion binding"/>
    <property type="evidence" value="ECO:0007669"/>
    <property type="project" value="UniProtKB-KW"/>
</dbReference>
<evidence type="ECO:0000313" key="10">
    <source>
        <dbReference type="EMBL" id="GFM38341.1"/>
    </source>
</evidence>
<keyword evidence="3 8" id="KW-0479">Metal-binding</keyword>
<dbReference type="Gene3D" id="3.40.190.90">
    <property type="match status" value="1"/>
</dbReference>
<evidence type="ECO:0000256" key="7">
    <source>
        <dbReference type="PIRNR" id="PIRNR004532"/>
    </source>
</evidence>
<evidence type="ECO:0000256" key="2">
    <source>
        <dbReference type="ARBA" id="ARBA00008989"/>
    </source>
</evidence>
<feature type="binding site" evidence="9">
    <location>
        <begin position="221"/>
        <end position="223"/>
    </location>
    <ligand>
        <name>substrate</name>
    </ligand>
</feature>
<evidence type="ECO:0000256" key="4">
    <source>
        <dbReference type="ARBA" id="ARBA00022801"/>
    </source>
</evidence>
<dbReference type="EMBL" id="BLVP01000036">
    <property type="protein sequence ID" value="GFM38341.1"/>
    <property type="molecule type" value="Genomic_DNA"/>
</dbReference>
<keyword evidence="5 8" id="KW-0464">Manganese</keyword>
<feature type="binding site" evidence="8">
    <location>
        <position position="91"/>
    </location>
    <ligand>
        <name>Mn(2+)</name>
        <dbReference type="ChEBI" id="CHEBI:29035"/>
        <label>1</label>
    </ligand>
</feature>
<dbReference type="GO" id="GO:0006071">
    <property type="term" value="P:glycerol metabolic process"/>
    <property type="evidence" value="ECO:0007669"/>
    <property type="project" value="InterPro"/>
</dbReference>
<feature type="binding site" evidence="9">
    <location>
        <position position="154"/>
    </location>
    <ligand>
        <name>substrate</name>
    </ligand>
</feature>
<protein>
    <recommendedName>
        <fullName evidence="7">Fructose-1,6-bisphosphatase</fullName>
    </recommendedName>
</protein>
<keyword evidence="11" id="KW-1185">Reference proteome</keyword>
<keyword evidence="4" id="KW-0378">Hydrolase</keyword>
<feature type="binding site" evidence="8">
    <location>
        <position position="248"/>
    </location>
    <ligand>
        <name>Mn(2+)</name>
        <dbReference type="ChEBI" id="CHEBI:29035"/>
        <label>2</label>
    </ligand>
</feature>
<feature type="binding site" evidence="8">
    <location>
        <position position="122"/>
    </location>
    <ligand>
        <name>Mn(2+)</name>
        <dbReference type="ChEBI" id="CHEBI:29035"/>
        <label>2</label>
    </ligand>
</feature>
<dbReference type="InterPro" id="IPR004464">
    <property type="entry name" value="FBPase_class-2/SBPase"/>
</dbReference>
<organism evidence="10 11">
    <name type="scientific">Desulfovibrio psychrotolerans</name>
    <dbReference type="NCBI Taxonomy" id="415242"/>
    <lineage>
        <taxon>Bacteria</taxon>
        <taxon>Pseudomonadati</taxon>
        <taxon>Thermodesulfobacteriota</taxon>
        <taxon>Desulfovibrionia</taxon>
        <taxon>Desulfovibrionales</taxon>
        <taxon>Desulfovibrionaceae</taxon>
        <taxon>Desulfovibrio</taxon>
    </lineage>
</organism>
<evidence type="ECO:0000256" key="9">
    <source>
        <dbReference type="PIRSR" id="PIRSR004532-2"/>
    </source>
</evidence>
<evidence type="ECO:0000256" key="1">
    <source>
        <dbReference type="ARBA" id="ARBA00001273"/>
    </source>
</evidence>
<dbReference type="PANTHER" id="PTHR30447">
    <property type="entry name" value="FRUCTOSE-1,6-BISPHOSPHATASE CLASS 2"/>
    <property type="match status" value="1"/>
</dbReference>
<reference evidence="10 11" key="1">
    <citation type="submission" date="2020-05" db="EMBL/GenBank/DDBJ databases">
        <title>Draft genome sequence of Desulfovibrio psychrotolerans JS1T.</title>
        <authorList>
            <person name="Ueno A."/>
            <person name="Tamazawa S."/>
            <person name="Tamamura S."/>
            <person name="Murakami T."/>
            <person name="Kiyama T."/>
            <person name="Inomata H."/>
            <person name="Amano Y."/>
            <person name="Miyakawa K."/>
            <person name="Tamaki H."/>
            <person name="Naganuma T."/>
            <person name="Kaneko K."/>
        </authorList>
    </citation>
    <scope>NUCLEOTIDE SEQUENCE [LARGE SCALE GENOMIC DNA]</scope>
    <source>
        <strain evidence="10 11">JS1</strain>
    </source>
</reference>
<feature type="binding site" evidence="9">
    <location>
        <begin position="122"/>
        <end position="124"/>
    </location>
    <ligand>
        <name>substrate</name>
    </ligand>
</feature>
<feature type="binding site" evidence="8">
    <location>
        <position position="67"/>
    </location>
    <ligand>
        <name>Mn(2+)</name>
        <dbReference type="ChEBI" id="CHEBI:29035"/>
        <label>1</label>
    </ligand>
</feature>
<gene>
    <name evidence="10" type="primary">glpX</name>
    <name evidence="10" type="ORF">DSM19430T_30250</name>
</gene>
<evidence type="ECO:0000256" key="5">
    <source>
        <dbReference type="ARBA" id="ARBA00023211"/>
    </source>
</evidence>
<dbReference type="GO" id="GO:0042132">
    <property type="term" value="F:fructose 1,6-bisphosphate 1-phosphatase activity"/>
    <property type="evidence" value="ECO:0007669"/>
    <property type="project" value="UniProtKB-EC"/>
</dbReference>
<dbReference type="Pfam" id="PF03320">
    <property type="entry name" value="FBPase_glpX"/>
    <property type="match status" value="1"/>
</dbReference>
<evidence type="ECO:0000256" key="6">
    <source>
        <dbReference type="ARBA" id="ARBA00023277"/>
    </source>
</evidence>
<comment type="cofactor">
    <cofactor evidence="8">
        <name>Mn(2+)</name>
        <dbReference type="ChEBI" id="CHEBI:29035"/>
    </cofactor>
</comment>
<dbReference type="CDD" id="cd01516">
    <property type="entry name" value="FBPase_glpX"/>
    <property type="match status" value="1"/>
</dbReference>
<proteinExistence type="inferred from homology"/>
<dbReference type="GO" id="GO:0030388">
    <property type="term" value="P:fructose 1,6-bisphosphate metabolic process"/>
    <property type="evidence" value="ECO:0007669"/>
    <property type="project" value="TreeGrafter"/>
</dbReference>
<keyword evidence="6 7" id="KW-0119">Carbohydrate metabolism</keyword>
<evidence type="ECO:0000313" key="11">
    <source>
        <dbReference type="Proteomes" id="UP000503820"/>
    </source>
</evidence>
<dbReference type="SUPFAM" id="SSF56655">
    <property type="entry name" value="Carbohydrate phosphatase"/>
    <property type="match status" value="1"/>
</dbReference>